<protein>
    <submittedName>
        <fullName evidence="1">Uncharacterized protein</fullName>
    </submittedName>
</protein>
<name>A9NSM7_PICSI</name>
<accession>A9NSM7</accession>
<evidence type="ECO:0000313" key="1">
    <source>
        <dbReference type="EMBL" id="ABK23638.1"/>
    </source>
</evidence>
<sequence>MKKVKNAQNYDAETALFSGDQYIVLPSYHVKFPF</sequence>
<organism evidence="1">
    <name type="scientific">Picea sitchensis</name>
    <name type="common">Sitka spruce</name>
    <name type="synonym">Pinus sitchensis</name>
    <dbReference type="NCBI Taxonomy" id="3332"/>
    <lineage>
        <taxon>Eukaryota</taxon>
        <taxon>Viridiplantae</taxon>
        <taxon>Streptophyta</taxon>
        <taxon>Embryophyta</taxon>
        <taxon>Tracheophyta</taxon>
        <taxon>Spermatophyta</taxon>
        <taxon>Pinopsida</taxon>
        <taxon>Pinidae</taxon>
        <taxon>Conifers I</taxon>
        <taxon>Pinales</taxon>
        <taxon>Pinaceae</taxon>
        <taxon>Picea</taxon>
    </lineage>
</organism>
<dbReference type="AlphaFoldDB" id="A9NSM7"/>
<dbReference type="EMBL" id="EF084317">
    <property type="protein sequence ID" value="ABK23638.1"/>
    <property type="molecule type" value="mRNA"/>
</dbReference>
<proteinExistence type="evidence at transcript level"/>
<reference evidence="1" key="1">
    <citation type="journal article" date="2008" name="BMC Genomics">
        <title>A conifer genomics resource of 200,000 spruce (Picea spp.) ESTs and 6,464 high-quality, sequence-finished full-length cDNAs for Sitka spruce (Picea sitchensis).</title>
        <authorList>
            <person name="Ralph S.G."/>
            <person name="Chun H.J."/>
            <person name="Kolosova N."/>
            <person name="Cooper D."/>
            <person name="Oddy C."/>
            <person name="Ritland C.E."/>
            <person name="Kirkpatrick R."/>
            <person name="Moore R."/>
            <person name="Barber S."/>
            <person name="Holt R.A."/>
            <person name="Jones S.J."/>
            <person name="Marra M.A."/>
            <person name="Douglas C.J."/>
            <person name="Ritland K."/>
            <person name="Bohlmann J."/>
        </authorList>
    </citation>
    <scope>NUCLEOTIDE SEQUENCE</scope>
    <source>
        <tissue evidence="1">Bark</tissue>
    </source>
</reference>